<dbReference type="SUPFAM" id="SSF53822">
    <property type="entry name" value="Periplasmic binding protein-like I"/>
    <property type="match status" value="1"/>
</dbReference>
<dbReference type="EMBL" id="FOCC01000001">
    <property type="protein sequence ID" value="SEM35349.1"/>
    <property type="molecule type" value="Genomic_DNA"/>
</dbReference>
<name>A0ABY1A9A8_9LACO</name>
<dbReference type="Pfam" id="PF13407">
    <property type="entry name" value="Peripla_BP_4"/>
    <property type="match status" value="1"/>
</dbReference>
<dbReference type="CDD" id="cd01536">
    <property type="entry name" value="PBP1_ABC_sugar_binding-like"/>
    <property type="match status" value="1"/>
</dbReference>
<comment type="subcellular location">
    <subcellularLocation>
        <location evidence="1">Cell envelope</location>
    </subcellularLocation>
</comment>
<evidence type="ECO:0000256" key="3">
    <source>
        <dbReference type="ARBA" id="ARBA00022729"/>
    </source>
</evidence>
<comment type="similarity">
    <text evidence="2">Belongs to the bacterial solute-binding protein 2 family.</text>
</comment>
<feature type="signal peptide" evidence="4">
    <location>
        <begin position="1"/>
        <end position="25"/>
    </location>
</feature>
<evidence type="ECO:0000256" key="4">
    <source>
        <dbReference type="SAM" id="SignalP"/>
    </source>
</evidence>
<evidence type="ECO:0000313" key="7">
    <source>
        <dbReference type="Proteomes" id="UP000182089"/>
    </source>
</evidence>
<proteinExistence type="inferred from homology"/>
<evidence type="ECO:0000256" key="2">
    <source>
        <dbReference type="ARBA" id="ARBA00007639"/>
    </source>
</evidence>
<dbReference type="InterPro" id="IPR025997">
    <property type="entry name" value="SBP_2_dom"/>
</dbReference>
<evidence type="ECO:0000313" key="6">
    <source>
        <dbReference type="EMBL" id="SEM35349.1"/>
    </source>
</evidence>
<reference evidence="6 7" key="1">
    <citation type="submission" date="2016-10" db="EMBL/GenBank/DDBJ databases">
        <authorList>
            <person name="Varghese N."/>
            <person name="Submissions S."/>
        </authorList>
    </citation>
    <scope>NUCLEOTIDE SEQUENCE [LARGE SCALE GENOMIC DNA]</scope>
    <source>
        <strain evidence="6 7">WC1T17</strain>
    </source>
</reference>
<dbReference type="InterPro" id="IPR028082">
    <property type="entry name" value="Peripla_BP_I"/>
</dbReference>
<feature type="domain" description="Periplasmic binding protein" evidence="5">
    <location>
        <begin position="34"/>
        <end position="290"/>
    </location>
</feature>
<feature type="chain" id="PRO_5045227411" evidence="4">
    <location>
        <begin position="26"/>
        <end position="320"/>
    </location>
</feature>
<dbReference type="Proteomes" id="UP000182089">
    <property type="component" value="Unassembled WGS sequence"/>
</dbReference>
<dbReference type="Gene3D" id="3.40.50.2300">
    <property type="match status" value="2"/>
</dbReference>
<accession>A0ABY1A9A8</accession>
<dbReference type="PANTHER" id="PTHR46847">
    <property type="entry name" value="D-ALLOSE-BINDING PERIPLASMIC PROTEIN-RELATED"/>
    <property type="match status" value="1"/>
</dbReference>
<dbReference type="PANTHER" id="PTHR46847:SF1">
    <property type="entry name" value="D-ALLOSE-BINDING PERIPLASMIC PROTEIN-RELATED"/>
    <property type="match status" value="1"/>
</dbReference>
<keyword evidence="3 4" id="KW-0732">Signal</keyword>
<evidence type="ECO:0000256" key="1">
    <source>
        <dbReference type="ARBA" id="ARBA00004196"/>
    </source>
</evidence>
<sequence length="320" mass="34988">MFKKVFTVYCLAFACLLLLSGCSSQKNSETGKRFAILTYTNSDTFNRNLIKAMQQTASQNGASTTVFNANNSSDKQIAQLKKAVKAKYDAILIRPVEANNAQEMIALAGKTPVIFYNSEPDEDVLVANKDIYVGPDEKQAGQLQAKYILQKFAQKQTINVAILQGASSISSNKRTNALKDGLEASNKKINYVFEDDGQWDEQTAQDLMSVFLKTKQKVDVLAANNDDMANGAIKAFQKANHKLPIICGIDASAVGKKDIKQGVMQFSALQNVNRQGKLCIKAATLLSNKQKVDSLKGASASQIYVLDTFTPVTAQNVDNY</sequence>
<organism evidence="6 7">
    <name type="scientific">Ligilactobacillus ruminis</name>
    <dbReference type="NCBI Taxonomy" id="1623"/>
    <lineage>
        <taxon>Bacteria</taxon>
        <taxon>Bacillati</taxon>
        <taxon>Bacillota</taxon>
        <taxon>Bacilli</taxon>
        <taxon>Lactobacillales</taxon>
        <taxon>Lactobacillaceae</taxon>
        <taxon>Ligilactobacillus</taxon>
    </lineage>
</organism>
<comment type="caution">
    <text evidence="6">The sequence shown here is derived from an EMBL/GenBank/DDBJ whole genome shotgun (WGS) entry which is preliminary data.</text>
</comment>
<dbReference type="PROSITE" id="PS51257">
    <property type="entry name" value="PROKAR_LIPOPROTEIN"/>
    <property type="match status" value="1"/>
</dbReference>
<protein>
    <submittedName>
        <fullName evidence="6">Inositol transport system substrate-binding protein</fullName>
    </submittedName>
</protein>
<gene>
    <name evidence="6" type="ORF">SAMN05216431_101198</name>
</gene>
<evidence type="ECO:0000259" key="5">
    <source>
        <dbReference type="Pfam" id="PF13407"/>
    </source>
</evidence>